<evidence type="ECO:0000313" key="2">
    <source>
        <dbReference type="EMBL" id="KAH7143491.1"/>
    </source>
</evidence>
<dbReference type="PANTHER" id="PTHR37012:SF2">
    <property type="entry name" value="BZIP DOMAIN-CONTAINING PROTEIN-RELATED"/>
    <property type="match status" value="1"/>
</dbReference>
<accession>A0A9P9J0H1</accession>
<dbReference type="AlphaFoldDB" id="A0A9P9J0H1"/>
<sequence>MSSEPLSTSANSPSQGSSWKSRLSEKQLRKRRHTDRQSHRIARNNTKERIAELEERLQLLATPDRLVMSLLEQNRMLRTQKENLEASLDTFFSAFGFSKIEGRSAMACVERGETSTRASASVHMEDAAEISRSPLNSLPEITSPIDSECNLRMRLASEPSPFTEISHFLGQSGYTLDFTDNQMLAAISEWQPTTNRGKPVSIFKLACSMLHINRYPSQIQDHATLTRQVRSPDFFSRILHDLLPPSSWNTATTEFHGDVFLDVICKKRREMIAIATEAVRGWATESYVERLVMFWAIYTLLSILIFPTPQNLARCPPWIRPLPAQFAHSHPPWVDFLPWPLLRNRLVHFYGDFQETNLASTLLASTHVDAKWRTWPRPLITTNKTQTDLVLDPEFQTHIFALENIQVDSQFMRSFPEAFTFAVSVNEKSSTPSVEVIRAETEVIVTNMGAWEYSQGSSHLASNLDTNIGACAWGQKELEINRGSAMNGHDQEIGTGYICKTREFDLGEGMPLMDNAAFALL</sequence>
<keyword evidence="3" id="KW-1185">Reference proteome</keyword>
<evidence type="ECO:0000313" key="3">
    <source>
        <dbReference type="Proteomes" id="UP000738349"/>
    </source>
</evidence>
<dbReference type="EMBL" id="JAGMUV010000009">
    <property type="protein sequence ID" value="KAH7143491.1"/>
    <property type="molecule type" value="Genomic_DNA"/>
</dbReference>
<dbReference type="InterPro" id="IPR021833">
    <property type="entry name" value="DUF3425"/>
</dbReference>
<feature type="non-terminal residue" evidence="2">
    <location>
        <position position="1"/>
    </location>
</feature>
<name>A0A9P9J0H1_9HYPO</name>
<dbReference type="Proteomes" id="UP000738349">
    <property type="component" value="Unassembled WGS sequence"/>
</dbReference>
<comment type="caution">
    <text evidence="2">The sequence shown here is derived from an EMBL/GenBank/DDBJ whole genome shotgun (WGS) entry which is preliminary data.</text>
</comment>
<organism evidence="2 3">
    <name type="scientific">Dactylonectria macrodidyma</name>
    <dbReference type="NCBI Taxonomy" id="307937"/>
    <lineage>
        <taxon>Eukaryota</taxon>
        <taxon>Fungi</taxon>
        <taxon>Dikarya</taxon>
        <taxon>Ascomycota</taxon>
        <taxon>Pezizomycotina</taxon>
        <taxon>Sordariomycetes</taxon>
        <taxon>Hypocreomycetidae</taxon>
        <taxon>Hypocreales</taxon>
        <taxon>Nectriaceae</taxon>
        <taxon>Dactylonectria</taxon>
    </lineage>
</organism>
<evidence type="ECO:0000256" key="1">
    <source>
        <dbReference type="SAM" id="MobiDB-lite"/>
    </source>
</evidence>
<reference evidence="2" key="1">
    <citation type="journal article" date="2021" name="Nat. Commun.">
        <title>Genetic determinants of endophytism in the Arabidopsis root mycobiome.</title>
        <authorList>
            <person name="Mesny F."/>
            <person name="Miyauchi S."/>
            <person name="Thiergart T."/>
            <person name="Pickel B."/>
            <person name="Atanasova L."/>
            <person name="Karlsson M."/>
            <person name="Huettel B."/>
            <person name="Barry K.W."/>
            <person name="Haridas S."/>
            <person name="Chen C."/>
            <person name="Bauer D."/>
            <person name="Andreopoulos W."/>
            <person name="Pangilinan J."/>
            <person name="LaButti K."/>
            <person name="Riley R."/>
            <person name="Lipzen A."/>
            <person name="Clum A."/>
            <person name="Drula E."/>
            <person name="Henrissat B."/>
            <person name="Kohler A."/>
            <person name="Grigoriev I.V."/>
            <person name="Martin F.M."/>
            <person name="Hacquard S."/>
        </authorList>
    </citation>
    <scope>NUCLEOTIDE SEQUENCE</scope>
    <source>
        <strain evidence="2">MPI-CAGE-AT-0147</strain>
    </source>
</reference>
<feature type="compositionally biased region" description="Polar residues" evidence="1">
    <location>
        <begin position="1"/>
        <end position="21"/>
    </location>
</feature>
<feature type="compositionally biased region" description="Basic residues" evidence="1">
    <location>
        <begin position="28"/>
        <end position="42"/>
    </location>
</feature>
<dbReference type="OrthoDB" id="2985014at2759"/>
<proteinExistence type="predicted"/>
<evidence type="ECO:0008006" key="4">
    <source>
        <dbReference type="Google" id="ProtNLM"/>
    </source>
</evidence>
<gene>
    <name evidence="2" type="ORF">EDB81DRAFT_795780</name>
</gene>
<feature type="region of interest" description="Disordered" evidence="1">
    <location>
        <begin position="1"/>
        <end position="46"/>
    </location>
</feature>
<dbReference type="PANTHER" id="PTHR37012">
    <property type="entry name" value="B-ZIP TRANSCRIPTION FACTOR (EUROFUNG)-RELATED"/>
    <property type="match status" value="1"/>
</dbReference>
<protein>
    <recommendedName>
        <fullName evidence="4">BZIP domain-containing protein</fullName>
    </recommendedName>
</protein>
<dbReference type="Pfam" id="PF11905">
    <property type="entry name" value="DUF3425"/>
    <property type="match status" value="1"/>
</dbReference>